<reference evidence="2 3" key="1">
    <citation type="submission" date="2020-04" db="EMBL/GenBank/DDBJ databases">
        <title>Novel species.</title>
        <authorList>
            <person name="Teo W.F.A."/>
            <person name="Lipun K."/>
            <person name="Srisuk N."/>
            <person name="Duangmal K."/>
        </authorList>
    </citation>
    <scope>NUCLEOTIDE SEQUENCE [LARGE SCALE GENOMIC DNA]</scope>
    <source>
        <strain evidence="2 3">K13G38</strain>
    </source>
</reference>
<dbReference type="RefSeq" id="WP_168518661.1">
    <property type="nucleotide sequence ID" value="NZ_JAAXLS010000016.1"/>
</dbReference>
<accession>A0ABX1JBH5</accession>
<evidence type="ECO:0000313" key="3">
    <source>
        <dbReference type="Proteomes" id="UP000715441"/>
    </source>
</evidence>
<evidence type="ECO:0000259" key="1">
    <source>
        <dbReference type="PROSITE" id="PS50846"/>
    </source>
</evidence>
<proteinExistence type="predicted"/>
<name>A0ABX1JBH5_9PSEU</name>
<dbReference type="PROSITE" id="PS50846">
    <property type="entry name" value="HMA_2"/>
    <property type="match status" value="1"/>
</dbReference>
<dbReference type="SUPFAM" id="SSF55008">
    <property type="entry name" value="HMA, heavy metal-associated domain"/>
    <property type="match status" value="1"/>
</dbReference>
<dbReference type="Pfam" id="PF00403">
    <property type="entry name" value="HMA"/>
    <property type="match status" value="1"/>
</dbReference>
<keyword evidence="3" id="KW-1185">Reference proteome</keyword>
<evidence type="ECO:0000313" key="2">
    <source>
        <dbReference type="EMBL" id="NKQ55627.1"/>
    </source>
</evidence>
<protein>
    <submittedName>
        <fullName evidence="2">Heavy-metal-associated domain-containing protein</fullName>
    </submittedName>
</protein>
<comment type="caution">
    <text evidence="2">The sequence shown here is derived from an EMBL/GenBank/DDBJ whole genome shotgun (WGS) entry which is preliminary data.</text>
</comment>
<gene>
    <name evidence="2" type="ORF">HFP15_22340</name>
</gene>
<dbReference type="EMBL" id="JAAXLS010000016">
    <property type="protein sequence ID" value="NKQ55627.1"/>
    <property type="molecule type" value="Genomic_DNA"/>
</dbReference>
<dbReference type="Gene3D" id="3.30.70.100">
    <property type="match status" value="1"/>
</dbReference>
<sequence length="73" mass="7753">MDAIVLQVTGMACDGCAERIAAMLRRLEGVRQVTADHTTGRVEVRVGAEWPGRPVLVERITGAGFEVVEGGTS</sequence>
<dbReference type="Proteomes" id="UP000715441">
    <property type="component" value="Unassembled WGS sequence"/>
</dbReference>
<dbReference type="CDD" id="cd00371">
    <property type="entry name" value="HMA"/>
    <property type="match status" value="1"/>
</dbReference>
<feature type="domain" description="HMA" evidence="1">
    <location>
        <begin position="2"/>
        <end position="68"/>
    </location>
</feature>
<dbReference type="InterPro" id="IPR006121">
    <property type="entry name" value="HMA_dom"/>
</dbReference>
<organism evidence="2 3">
    <name type="scientific">Amycolatopsis acididurans</name>
    <dbReference type="NCBI Taxonomy" id="2724524"/>
    <lineage>
        <taxon>Bacteria</taxon>
        <taxon>Bacillati</taxon>
        <taxon>Actinomycetota</taxon>
        <taxon>Actinomycetes</taxon>
        <taxon>Pseudonocardiales</taxon>
        <taxon>Pseudonocardiaceae</taxon>
        <taxon>Amycolatopsis</taxon>
    </lineage>
</organism>
<dbReference type="InterPro" id="IPR036163">
    <property type="entry name" value="HMA_dom_sf"/>
</dbReference>